<dbReference type="Pfam" id="PF00232">
    <property type="entry name" value="Glyco_hydro_1"/>
    <property type="match status" value="1"/>
</dbReference>
<reference evidence="3 4" key="1">
    <citation type="submission" date="2016-07" db="EMBL/GenBank/DDBJ databases">
        <title>Multiple horizontal gene transfer events from other fungi enriched the ability of initially mycotrophic Trichoderma (Ascomycota) to feed on dead plant biomass.</title>
        <authorList>
            <consortium name="DOE Joint Genome Institute"/>
            <person name="Aerts A."/>
            <person name="Atanasova L."/>
            <person name="Chenthamara K."/>
            <person name="Zhang J."/>
            <person name="Grujic M."/>
            <person name="Henrissat B."/>
            <person name="Kuo A."/>
            <person name="Salamov A."/>
            <person name="Lipzen A."/>
            <person name="Labutti K."/>
            <person name="Barry K."/>
            <person name="Miao Y."/>
            <person name="Rahimi M.J."/>
            <person name="Shen Q."/>
            <person name="Grigoriev I.V."/>
            <person name="Kubicek C.P."/>
            <person name="Druzhinina I.S."/>
        </authorList>
    </citation>
    <scope>NUCLEOTIDE SEQUENCE [LARGE SCALE GENOMIC DNA]</scope>
    <source>
        <strain evidence="3 4">CBS 226.95</strain>
    </source>
</reference>
<proteinExistence type="inferred from homology"/>
<dbReference type="Gene3D" id="3.20.20.80">
    <property type="entry name" value="Glycosidases"/>
    <property type="match status" value="1"/>
</dbReference>
<protein>
    <submittedName>
        <fullName evidence="3">Glycoside hydrolase family 1 protein</fullName>
    </submittedName>
</protein>
<evidence type="ECO:0000256" key="2">
    <source>
        <dbReference type="SAM" id="SignalP"/>
    </source>
</evidence>
<keyword evidence="4" id="KW-1185">Reference proteome</keyword>
<dbReference type="PANTHER" id="PTHR10353">
    <property type="entry name" value="GLYCOSYL HYDROLASE"/>
    <property type="match status" value="1"/>
</dbReference>
<dbReference type="GO" id="GO:0008422">
    <property type="term" value="F:beta-glucosidase activity"/>
    <property type="evidence" value="ECO:0007669"/>
    <property type="project" value="TreeGrafter"/>
</dbReference>
<dbReference type="SUPFAM" id="SSF51445">
    <property type="entry name" value="(Trans)glycosidases"/>
    <property type="match status" value="1"/>
</dbReference>
<accession>A0A2T4AMW8</accession>
<dbReference type="RefSeq" id="XP_024778079.1">
    <property type="nucleotide sequence ID" value="XM_024917020.1"/>
</dbReference>
<dbReference type="STRING" id="983964.A0A2T4AMW8"/>
<keyword evidence="2" id="KW-0732">Signal</keyword>
<sequence length="629" mass="70959">MIIIILLSVISAFSILVNAQQKYVLTTGPTARPQCSATRAASPTFSFSTFAFTQSDTYRYAIPIPSPTSTETFAAPFSALRRLLPPVPTTTWGSWDPNATVTATDFHDRYGSASWTALWENARPFLTNFTSTGIYSTTVSPTPVPSAELILPPRDYFGPTDCYYFPDDFIYGVAGSAAQIEGAISHEGKAPSAADIIAKDGPSPDYVTNENYYLYKQDIERLAAIGVKYYSFSIPWTRILPFAVPGSPVNQQAIDHYNDLLDFVIAKGMLPVVTLIHFDTPLQFYGANVSSLYEKPTVGYNNGAYQNETFLDSFVHYGKIVMTHFADRVPLWVTFNEPFVYCQNGKSVDSVLKAHAQLYQFYHDQIKGTGKVGMKFSNLFGVPLDPLNASHVEAANDYNNFQLAIFGNPIYLGKDYPAVYKERVADYIPLTKEDLRYIKGTADFWGTDAYTITVVSPLSASESPCLNTPSNVFYPECVQQSWSGKFGWNVAYASQTYVYITPTYLRHYLSYLWNTYRSPIIITEFGFPIENEAALPLAQQLFDSPRSQYYLSFMSEILNSIWEDGVQVLGVIAWSFVDNWEFGDFTPHYGMQTVDRTTQERRYKKSLFDFVDFIQARTWPKQFKPKYDS</sequence>
<dbReference type="InterPro" id="IPR001360">
    <property type="entry name" value="Glyco_hydro_1"/>
</dbReference>
<dbReference type="InterPro" id="IPR017853">
    <property type="entry name" value="GH"/>
</dbReference>
<dbReference type="GO" id="GO:0005975">
    <property type="term" value="P:carbohydrate metabolic process"/>
    <property type="evidence" value="ECO:0007669"/>
    <property type="project" value="InterPro"/>
</dbReference>
<gene>
    <name evidence="3" type="ORF">M431DRAFT_492622</name>
</gene>
<evidence type="ECO:0000256" key="1">
    <source>
        <dbReference type="RuleBase" id="RU003690"/>
    </source>
</evidence>
<evidence type="ECO:0000313" key="4">
    <source>
        <dbReference type="Proteomes" id="UP000241690"/>
    </source>
</evidence>
<evidence type="ECO:0000313" key="3">
    <source>
        <dbReference type="EMBL" id="PTB58402.1"/>
    </source>
</evidence>
<feature type="chain" id="PRO_5015563698" evidence="2">
    <location>
        <begin position="20"/>
        <end position="629"/>
    </location>
</feature>
<dbReference type="EMBL" id="KZ679677">
    <property type="protein sequence ID" value="PTB58402.1"/>
    <property type="molecule type" value="Genomic_DNA"/>
</dbReference>
<dbReference type="Proteomes" id="UP000241690">
    <property type="component" value="Unassembled WGS sequence"/>
</dbReference>
<keyword evidence="3" id="KW-0378">Hydrolase</keyword>
<organism evidence="3 4">
    <name type="scientific">Trichoderma harzianum CBS 226.95</name>
    <dbReference type="NCBI Taxonomy" id="983964"/>
    <lineage>
        <taxon>Eukaryota</taxon>
        <taxon>Fungi</taxon>
        <taxon>Dikarya</taxon>
        <taxon>Ascomycota</taxon>
        <taxon>Pezizomycotina</taxon>
        <taxon>Sordariomycetes</taxon>
        <taxon>Hypocreomycetidae</taxon>
        <taxon>Hypocreales</taxon>
        <taxon>Hypocreaceae</taxon>
        <taxon>Trichoderma</taxon>
    </lineage>
</organism>
<feature type="signal peptide" evidence="2">
    <location>
        <begin position="1"/>
        <end position="19"/>
    </location>
</feature>
<comment type="similarity">
    <text evidence="1">Belongs to the glycosyl hydrolase 1 family.</text>
</comment>
<dbReference type="PANTHER" id="PTHR10353:SF53">
    <property type="entry name" value="BETA-1,4-GLUCOSIDASE (EUROFUNG)"/>
    <property type="match status" value="1"/>
</dbReference>
<dbReference type="GeneID" id="36625589"/>
<dbReference type="AlphaFoldDB" id="A0A2T4AMW8"/>
<name>A0A2T4AMW8_TRIHA</name>